<sequence length="176" mass="20470">MKLSKEGIYVTLTGADWQLLESIIVVLPKKKLKKVCKHTDATKKAIEQVRKGQSFVREWDPKVASQTLQYLEKHVYKKDLAKMNQHRLICNYHVMINDLNRAIFDENYRGQYPPLTRESRIQIERNPLVQPGEGYRNIIDYYLDDGLMGAPRYAKLHEATIGEVLDEMAIMGQYSI</sequence>
<comment type="caution">
    <text evidence="1">The sequence shown here is derived from an EMBL/GenBank/DDBJ whole genome shotgun (WGS) entry which is preliminary data.</text>
</comment>
<accession>A0A0R1P1A1</accession>
<name>A0A0R1P1A1_LIMMU</name>
<reference evidence="1 2" key="1">
    <citation type="journal article" date="2015" name="Genome Announc.">
        <title>Expanding the biotechnology potential of lactobacilli through comparative genomics of 213 strains and associated genera.</title>
        <authorList>
            <person name="Sun Z."/>
            <person name="Harris H.M."/>
            <person name="McCann A."/>
            <person name="Guo C."/>
            <person name="Argimon S."/>
            <person name="Zhang W."/>
            <person name="Yang X."/>
            <person name="Jeffery I.B."/>
            <person name="Cooney J.C."/>
            <person name="Kagawa T.F."/>
            <person name="Liu W."/>
            <person name="Song Y."/>
            <person name="Salvetti E."/>
            <person name="Wrobel A."/>
            <person name="Rasinkangas P."/>
            <person name="Parkhill J."/>
            <person name="Rea M.C."/>
            <person name="O'Sullivan O."/>
            <person name="Ritari J."/>
            <person name="Douillard F.P."/>
            <person name="Paul Ross R."/>
            <person name="Yang R."/>
            <person name="Briner A.E."/>
            <person name="Felis G.E."/>
            <person name="de Vos W.M."/>
            <person name="Barrangou R."/>
            <person name="Klaenhammer T.R."/>
            <person name="Caufield P.W."/>
            <person name="Cui Y."/>
            <person name="Zhang H."/>
            <person name="O'Toole P.W."/>
        </authorList>
    </citation>
    <scope>NUCLEOTIDE SEQUENCE [LARGE SCALE GENOMIC DNA]</scope>
    <source>
        <strain evidence="1 2">DSM 13345</strain>
    </source>
</reference>
<dbReference type="AlphaFoldDB" id="A0A0R1P1A1"/>
<evidence type="ECO:0000313" key="2">
    <source>
        <dbReference type="Proteomes" id="UP000050901"/>
    </source>
</evidence>
<organism evidence="1 2">
    <name type="scientific">Limosilactobacillus mucosae DSM 13345</name>
    <dbReference type="NCBI Taxonomy" id="1423771"/>
    <lineage>
        <taxon>Bacteria</taxon>
        <taxon>Bacillati</taxon>
        <taxon>Bacillota</taxon>
        <taxon>Bacilli</taxon>
        <taxon>Lactobacillales</taxon>
        <taxon>Lactobacillaceae</taxon>
        <taxon>Limosilactobacillus</taxon>
    </lineage>
</organism>
<dbReference type="PATRIC" id="fig|1423771.3.peg.2124"/>
<proteinExistence type="predicted"/>
<dbReference type="Proteomes" id="UP000050901">
    <property type="component" value="Unassembled WGS sequence"/>
</dbReference>
<protein>
    <submittedName>
        <fullName evidence="1">Uncharacterized protein</fullName>
    </submittedName>
</protein>
<evidence type="ECO:0000313" key="1">
    <source>
        <dbReference type="EMBL" id="KRL25788.1"/>
    </source>
</evidence>
<dbReference type="EMBL" id="AZEQ01000009">
    <property type="protein sequence ID" value="KRL25788.1"/>
    <property type="molecule type" value="Genomic_DNA"/>
</dbReference>
<gene>
    <name evidence="1" type="ORF">FC47_GL002044</name>
</gene>